<dbReference type="InterPro" id="IPR050490">
    <property type="entry name" value="Bact_solute-bd_prot1"/>
</dbReference>
<accession>A0ABQ3DZZ0</accession>
<keyword evidence="5" id="KW-1185">Reference proteome</keyword>
<evidence type="ECO:0000256" key="2">
    <source>
        <dbReference type="ARBA" id="ARBA00008520"/>
    </source>
</evidence>
<dbReference type="CDD" id="cd13585">
    <property type="entry name" value="PBP2_TMBP_like"/>
    <property type="match status" value="1"/>
</dbReference>
<evidence type="ECO:0000313" key="5">
    <source>
        <dbReference type="Proteomes" id="UP000646745"/>
    </source>
</evidence>
<dbReference type="Gene3D" id="3.40.190.10">
    <property type="entry name" value="Periplasmic binding protein-like II"/>
    <property type="match status" value="2"/>
</dbReference>
<feature type="chain" id="PRO_5047124628" evidence="3">
    <location>
        <begin position="30"/>
        <end position="446"/>
    </location>
</feature>
<dbReference type="PANTHER" id="PTHR43649:SF12">
    <property type="entry name" value="DIACETYLCHITOBIOSE BINDING PROTEIN DASA"/>
    <property type="match status" value="1"/>
</dbReference>
<comment type="subcellular location">
    <subcellularLocation>
        <location evidence="1">Periplasm</location>
    </subcellularLocation>
</comment>
<dbReference type="PANTHER" id="PTHR43649">
    <property type="entry name" value="ARABINOSE-BINDING PROTEIN-RELATED"/>
    <property type="match status" value="1"/>
</dbReference>
<organism evidence="4 5">
    <name type="scientific">Salinicola rhizosphaerae</name>
    <dbReference type="NCBI Taxonomy" id="1443141"/>
    <lineage>
        <taxon>Bacteria</taxon>
        <taxon>Pseudomonadati</taxon>
        <taxon>Pseudomonadota</taxon>
        <taxon>Gammaproteobacteria</taxon>
        <taxon>Oceanospirillales</taxon>
        <taxon>Halomonadaceae</taxon>
        <taxon>Salinicola</taxon>
    </lineage>
</organism>
<dbReference type="Pfam" id="PF01547">
    <property type="entry name" value="SBP_bac_1"/>
    <property type="match status" value="1"/>
</dbReference>
<comment type="similarity">
    <text evidence="2">Belongs to the bacterial solute-binding protein 1 family.</text>
</comment>
<evidence type="ECO:0000256" key="3">
    <source>
        <dbReference type="SAM" id="SignalP"/>
    </source>
</evidence>
<keyword evidence="3" id="KW-0732">Signal</keyword>
<dbReference type="InterPro" id="IPR006059">
    <property type="entry name" value="SBP"/>
</dbReference>
<proteinExistence type="inferred from homology"/>
<feature type="signal peptide" evidence="3">
    <location>
        <begin position="1"/>
        <end position="29"/>
    </location>
</feature>
<sequence length="446" mass="48859">MRRFARVLPVIGMSGMGLAGLGVCLPAMAQSTEITVATVNNPDMVTMQSMMSAFHQAHPDIKVNWVTLPENELRQKVTTDIASGAGQYDVVTVSNYETPIWAQNDWLKPLDEDLPEDYDVDDLLAPVKEGLSVDGELYALPFYAESSVTYYRKDLFEKAGIEMPEKPTWDQMKEFASKIHSPSDGVYGICLRGLPGWGQNMALFGTMVNSFGGRWFDMDWTPQLDSPEWKNAANAYVELLNDYGPPGVTSNGFTESETLFANGQCGMWVDSTVAASYVSDPDTSKVAEDVGFAQAPYQTTEKGSNWLFTWALAVPQSSQHQDAAETFIEWATSKDYINAVADEKGWLSVPPGTRQSTYDSADYKQAAPFAPLVEKAISSASPTDPSAQEVPYTGVQFVTIPQFQAIGTRVGQLMAAMLSGQQSVDDALSQGQAFTERLMQQTGKPQ</sequence>
<dbReference type="Proteomes" id="UP000646745">
    <property type="component" value="Unassembled WGS sequence"/>
</dbReference>
<evidence type="ECO:0000313" key="4">
    <source>
        <dbReference type="EMBL" id="GHB21802.1"/>
    </source>
</evidence>
<protein>
    <submittedName>
        <fullName evidence="4">Sugar ABC transporter substrate-binding protein</fullName>
    </submittedName>
</protein>
<gene>
    <name evidence="4" type="ORF">GCM10009038_20860</name>
</gene>
<comment type="caution">
    <text evidence="4">The sequence shown here is derived from an EMBL/GenBank/DDBJ whole genome shotgun (WGS) entry which is preliminary data.</text>
</comment>
<dbReference type="EMBL" id="BMZI01000004">
    <property type="protein sequence ID" value="GHB21802.1"/>
    <property type="molecule type" value="Genomic_DNA"/>
</dbReference>
<name>A0ABQ3DZZ0_9GAMM</name>
<evidence type="ECO:0000256" key="1">
    <source>
        <dbReference type="ARBA" id="ARBA00004418"/>
    </source>
</evidence>
<dbReference type="RefSeq" id="WP_189444616.1">
    <property type="nucleotide sequence ID" value="NZ_BMZI01000004.1"/>
</dbReference>
<dbReference type="SUPFAM" id="SSF53850">
    <property type="entry name" value="Periplasmic binding protein-like II"/>
    <property type="match status" value="1"/>
</dbReference>
<reference evidence="5" key="1">
    <citation type="journal article" date="2019" name="Int. J. Syst. Evol. Microbiol.">
        <title>The Global Catalogue of Microorganisms (GCM) 10K type strain sequencing project: providing services to taxonomists for standard genome sequencing and annotation.</title>
        <authorList>
            <consortium name="The Broad Institute Genomics Platform"/>
            <consortium name="The Broad Institute Genome Sequencing Center for Infectious Disease"/>
            <person name="Wu L."/>
            <person name="Ma J."/>
        </authorList>
    </citation>
    <scope>NUCLEOTIDE SEQUENCE [LARGE SCALE GENOMIC DNA]</scope>
    <source>
        <strain evidence="5">KCTC 32998</strain>
    </source>
</reference>